<dbReference type="Gene3D" id="3.30.420.10">
    <property type="entry name" value="Ribonuclease H-like superfamily/Ribonuclease H"/>
    <property type="match status" value="1"/>
</dbReference>
<dbReference type="OrthoDB" id="9970333at2759"/>
<reference evidence="1 2" key="1">
    <citation type="submission" date="2019-03" db="EMBL/GenBank/DDBJ databases">
        <title>Single cell metagenomics reveals metabolic interactions within the superorganism composed of flagellate Streblomastix strix and complex community of Bacteroidetes bacteria on its surface.</title>
        <authorList>
            <person name="Treitli S.C."/>
            <person name="Kolisko M."/>
            <person name="Husnik F."/>
            <person name="Keeling P."/>
            <person name="Hampl V."/>
        </authorList>
    </citation>
    <scope>NUCLEOTIDE SEQUENCE [LARGE SCALE GENOMIC DNA]</scope>
    <source>
        <strain evidence="1">ST1C</strain>
    </source>
</reference>
<dbReference type="AlphaFoldDB" id="A0A5J4TDK1"/>
<comment type="caution">
    <text evidence="1">The sequence shown here is derived from an EMBL/GenBank/DDBJ whole genome shotgun (WGS) entry which is preliminary data.</text>
</comment>
<feature type="non-terminal residue" evidence="1">
    <location>
        <position position="1"/>
    </location>
</feature>
<protein>
    <submittedName>
        <fullName evidence="1">Uncharacterized protein</fullName>
    </submittedName>
</protein>
<gene>
    <name evidence="1" type="ORF">EZS28_047927</name>
</gene>
<dbReference type="InterPro" id="IPR036397">
    <property type="entry name" value="RNaseH_sf"/>
</dbReference>
<proteinExistence type="predicted"/>
<evidence type="ECO:0000313" key="2">
    <source>
        <dbReference type="Proteomes" id="UP000324800"/>
    </source>
</evidence>
<organism evidence="1 2">
    <name type="scientific">Streblomastix strix</name>
    <dbReference type="NCBI Taxonomy" id="222440"/>
    <lineage>
        <taxon>Eukaryota</taxon>
        <taxon>Metamonada</taxon>
        <taxon>Preaxostyla</taxon>
        <taxon>Oxymonadida</taxon>
        <taxon>Streblomastigidae</taxon>
        <taxon>Streblomastix</taxon>
    </lineage>
</organism>
<accession>A0A5J4TDK1</accession>
<name>A0A5J4TDK1_9EUKA</name>
<dbReference type="EMBL" id="SNRW01032810">
    <property type="protein sequence ID" value="KAA6356546.1"/>
    <property type="molecule type" value="Genomic_DNA"/>
</dbReference>
<sequence length="119" mass="14058">TQCHKVHTRLIPNQLDDTTRVKRVNGAKIMLPTLRKCKANDYRYLWTGDESYVFYCYRHSSQWIEGQQEAKQESRKREHDPKVMLTVFLECIWFSYLILDTEGVNNGCINIHLGCFMPS</sequence>
<dbReference type="Proteomes" id="UP000324800">
    <property type="component" value="Unassembled WGS sequence"/>
</dbReference>
<evidence type="ECO:0000313" key="1">
    <source>
        <dbReference type="EMBL" id="KAA6356546.1"/>
    </source>
</evidence>
<dbReference type="GO" id="GO:0003676">
    <property type="term" value="F:nucleic acid binding"/>
    <property type="evidence" value="ECO:0007669"/>
    <property type="project" value="InterPro"/>
</dbReference>